<dbReference type="InterPro" id="IPR029063">
    <property type="entry name" value="SAM-dependent_MTases_sf"/>
</dbReference>
<dbReference type="InterPro" id="IPR026913">
    <property type="entry name" value="METTL24"/>
</dbReference>
<keyword evidence="3" id="KW-1185">Reference proteome</keyword>
<proteinExistence type="predicted"/>
<dbReference type="EMBL" id="JAVRJZ010000019">
    <property type="protein sequence ID" value="KAK2706985.1"/>
    <property type="molecule type" value="Genomic_DNA"/>
</dbReference>
<evidence type="ECO:0000259" key="1">
    <source>
        <dbReference type="Pfam" id="PF05050"/>
    </source>
</evidence>
<name>A0AA88HDD4_ARTSF</name>
<organism evidence="2 3">
    <name type="scientific">Artemia franciscana</name>
    <name type="common">Brine shrimp</name>
    <name type="synonym">Artemia sanfranciscana</name>
    <dbReference type="NCBI Taxonomy" id="6661"/>
    <lineage>
        <taxon>Eukaryota</taxon>
        <taxon>Metazoa</taxon>
        <taxon>Ecdysozoa</taxon>
        <taxon>Arthropoda</taxon>
        <taxon>Crustacea</taxon>
        <taxon>Branchiopoda</taxon>
        <taxon>Anostraca</taxon>
        <taxon>Artemiidae</taxon>
        <taxon>Artemia</taxon>
    </lineage>
</organism>
<dbReference type="PANTHER" id="PTHR32026">
    <property type="entry name" value="METHYLTRANSFERASE-LIKE PROTEIN 24"/>
    <property type="match status" value="1"/>
</dbReference>
<protein>
    <recommendedName>
        <fullName evidence="1">Methyltransferase FkbM domain-containing protein</fullName>
    </recommendedName>
</protein>
<sequence length="113" mass="13427">MRRFATLLGDNNHTHRIIDILKIDVEGSEFETIPDMLRTGTLENVRQLLLEIHNFLGYNLREYYSIYWLLHSYGFVSVAVEEWPSTCTKINEKGEHEIFCFIFTLVNKRFLEL</sequence>
<dbReference type="InterPro" id="IPR006342">
    <property type="entry name" value="FkbM_mtfrase"/>
</dbReference>
<dbReference type="AlphaFoldDB" id="A0AA88HDD4"/>
<evidence type="ECO:0000313" key="3">
    <source>
        <dbReference type="Proteomes" id="UP001187531"/>
    </source>
</evidence>
<dbReference type="Pfam" id="PF05050">
    <property type="entry name" value="Methyltransf_21"/>
    <property type="match status" value="1"/>
</dbReference>
<accession>A0AA88HDD4</accession>
<dbReference type="SUPFAM" id="SSF53335">
    <property type="entry name" value="S-adenosyl-L-methionine-dependent methyltransferases"/>
    <property type="match status" value="1"/>
</dbReference>
<evidence type="ECO:0000313" key="2">
    <source>
        <dbReference type="EMBL" id="KAK2706985.1"/>
    </source>
</evidence>
<dbReference type="PANTHER" id="PTHR32026:SF10">
    <property type="entry name" value="METHYLTRANSFERASE-LIKE PROTEIN 24-RELATED"/>
    <property type="match status" value="1"/>
</dbReference>
<comment type="caution">
    <text evidence="2">The sequence shown here is derived from an EMBL/GenBank/DDBJ whole genome shotgun (WGS) entry which is preliminary data.</text>
</comment>
<feature type="domain" description="Methyltransferase FkbM" evidence="1">
    <location>
        <begin position="4"/>
        <end position="75"/>
    </location>
</feature>
<reference evidence="2" key="1">
    <citation type="submission" date="2023-07" db="EMBL/GenBank/DDBJ databases">
        <title>Chromosome-level genome assembly of Artemia franciscana.</title>
        <authorList>
            <person name="Jo E."/>
        </authorList>
    </citation>
    <scope>NUCLEOTIDE SEQUENCE</scope>
    <source>
        <tissue evidence="2">Whole body</tissue>
    </source>
</reference>
<dbReference type="Proteomes" id="UP001187531">
    <property type="component" value="Unassembled WGS sequence"/>
</dbReference>
<gene>
    <name evidence="2" type="ORF">QYM36_014869</name>
</gene>